<name>A0A1C3NTR8_9ACTN</name>
<evidence type="ECO:0000313" key="2">
    <source>
        <dbReference type="EMBL" id="SBW18133.1"/>
    </source>
</evidence>
<reference evidence="3" key="1">
    <citation type="submission" date="2016-02" db="EMBL/GenBank/DDBJ databases">
        <authorList>
            <person name="Wibberg D."/>
        </authorList>
    </citation>
    <scope>NUCLEOTIDE SEQUENCE [LARGE SCALE GENOMIC DNA]</scope>
</reference>
<accession>A0A1C3NTR8</accession>
<dbReference type="EMBL" id="FLUV01000209">
    <property type="protein sequence ID" value="SBW18133.1"/>
    <property type="molecule type" value="Genomic_DNA"/>
</dbReference>
<evidence type="ECO:0000259" key="1">
    <source>
        <dbReference type="Pfam" id="PF13460"/>
    </source>
</evidence>
<organism evidence="2 3">
    <name type="scientific">Candidatus Protofrankia californiensis</name>
    <dbReference type="NCBI Taxonomy" id="1839754"/>
    <lineage>
        <taxon>Bacteria</taxon>
        <taxon>Bacillati</taxon>
        <taxon>Actinomycetota</taxon>
        <taxon>Actinomycetes</taxon>
        <taxon>Frankiales</taxon>
        <taxon>Frankiaceae</taxon>
        <taxon>Protofrankia</taxon>
    </lineage>
</organism>
<gene>
    <name evidence="2" type="ORF">FDG2_0535</name>
</gene>
<dbReference type="Gene3D" id="3.40.50.720">
    <property type="entry name" value="NAD(P)-binding Rossmann-like Domain"/>
    <property type="match status" value="1"/>
</dbReference>
<evidence type="ECO:0000313" key="3">
    <source>
        <dbReference type="Proteomes" id="UP000199013"/>
    </source>
</evidence>
<protein>
    <submittedName>
        <fullName evidence="2">NmrA family protein</fullName>
    </submittedName>
</protein>
<dbReference type="PANTHER" id="PTHR43162">
    <property type="match status" value="1"/>
</dbReference>
<dbReference type="AlphaFoldDB" id="A0A1C3NTR8"/>
<dbReference type="PANTHER" id="PTHR43162:SF1">
    <property type="entry name" value="PRESTALK A DIFFERENTIATION PROTEIN A"/>
    <property type="match status" value="1"/>
</dbReference>
<dbReference type="SUPFAM" id="SSF51735">
    <property type="entry name" value="NAD(P)-binding Rossmann-fold domains"/>
    <property type="match status" value="1"/>
</dbReference>
<sequence length="280" mass="30554">MILVTGATGNVGRQVTSQLLNAGVPVRALTRDPDSARLPHGVDIVRGDLLTPDTVATAIHGAEAVFLMWPFPTAKSAPSVLDALKEHARRIVFLSSGVVRDDLDKQANSIGRRHADVERSIERSGMEWTFLRPHGFATNTFSWAPQIRAGDIVRGAYGAAAMTLLHELDIASVAVHALIENDHVGRRYVLTGPEILTQVEQVHILGDAIGRPLLWEEIPPDAARQQMLSWLPSSVVDVVLDGYAHMVTEPGPMTSTVEEITGVPARTFREWATDHVDDFD</sequence>
<dbReference type="InterPro" id="IPR051604">
    <property type="entry name" value="Ergot_Alk_Oxidoreductase"/>
</dbReference>
<feature type="domain" description="NAD(P)-binding" evidence="1">
    <location>
        <begin position="6"/>
        <end position="139"/>
    </location>
</feature>
<keyword evidence="3" id="KW-1185">Reference proteome</keyword>
<dbReference type="InterPro" id="IPR036291">
    <property type="entry name" value="NAD(P)-bd_dom_sf"/>
</dbReference>
<dbReference type="Pfam" id="PF13460">
    <property type="entry name" value="NAD_binding_10"/>
    <property type="match status" value="1"/>
</dbReference>
<proteinExistence type="predicted"/>
<dbReference type="InterPro" id="IPR016040">
    <property type="entry name" value="NAD(P)-bd_dom"/>
</dbReference>
<dbReference type="Proteomes" id="UP000199013">
    <property type="component" value="Unassembled WGS sequence"/>
</dbReference>